<dbReference type="OrthoDB" id="9812495at2"/>
<reference evidence="1 2" key="1">
    <citation type="submission" date="2016-10" db="EMBL/GenBank/DDBJ databases">
        <title>The whole genome sequencing and assembly of L. cotyniformis subsp. torquens DSM 20004 strain.</title>
        <authorList>
            <person name="Park M.-K."/>
            <person name="Lee Y.-J."/>
            <person name="Yi H."/>
            <person name="Bahn Y.-S."/>
            <person name="Kim J.F."/>
            <person name="Lee D.-W."/>
        </authorList>
    </citation>
    <scope>NUCLEOTIDE SEQUENCE [LARGE SCALE GENOMIC DNA]</scope>
    <source>
        <strain evidence="1 2">DSM 20004</strain>
    </source>
</reference>
<keyword evidence="2" id="KW-1185">Reference proteome</keyword>
<gene>
    <name evidence="1" type="ORF">LC20004_08240</name>
</gene>
<dbReference type="KEGG" id="lcy:LC20004_08240"/>
<sequence length="83" mass="9595">MQTYTTILQETTFPVVIHGDAYFDQWDEWIAQLELGNQLPRETVQVKQDLINLVLQQPQFAPYKTDSELAPLFEKLAVLQATD</sequence>
<organism evidence="1 2">
    <name type="scientific">Loigolactobacillus coryniformis subsp. torquens DSM 20004 = KCTC 3535</name>
    <dbReference type="NCBI Taxonomy" id="1423822"/>
    <lineage>
        <taxon>Bacteria</taxon>
        <taxon>Bacillati</taxon>
        <taxon>Bacillota</taxon>
        <taxon>Bacilli</taxon>
        <taxon>Lactobacillales</taxon>
        <taxon>Lactobacillaceae</taxon>
        <taxon>Loigolactobacillus</taxon>
    </lineage>
</organism>
<protein>
    <submittedName>
        <fullName evidence="1">Uncharacterized protein</fullName>
    </submittedName>
</protein>
<dbReference type="EMBL" id="CP017697">
    <property type="protein sequence ID" value="ATO43903.1"/>
    <property type="molecule type" value="Genomic_DNA"/>
</dbReference>
<dbReference type="AlphaFoldDB" id="A0A2D1KP64"/>
<dbReference type="Proteomes" id="UP000223559">
    <property type="component" value="Chromosome"/>
</dbReference>
<proteinExistence type="predicted"/>
<evidence type="ECO:0000313" key="2">
    <source>
        <dbReference type="Proteomes" id="UP000223559"/>
    </source>
</evidence>
<dbReference type="RefSeq" id="WP_010013258.1">
    <property type="nucleotide sequence ID" value="NZ_AEOS01000127.1"/>
</dbReference>
<name>A0A2D1KP64_9LACO</name>
<evidence type="ECO:0000313" key="1">
    <source>
        <dbReference type="EMBL" id="ATO43903.1"/>
    </source>
</evidence>
<accession>A0A2D1KP64</accession>